<dbReference type="RefSeq" id="XP_003111593.2">
    <property type="nucleotide sequence ID" value="XM_003111545.2"/>
</dbReference>
<keyword evidence="5 6" id="KW-0472">Membrane</keyword>
<evidence type="ECO:0000256" key="4">
    <source>
        <dbReference type="ARBA" id="ARBA00022989"/>
    </source>
</evidence>
<dbReference type="GeneID" id="9811152"/>
<dbReference type="Pfam" id="PF02118">
    <property type="entry name" value="Srg"/>
    <property type="match status" value="1"/>
</dbReference>
<dbReference type="HOGENOM" id="CLU_061253_1_0_1"/>
<evidence type="ECO:0000256" key="5">
    <source>
        <dbReference type="ARBA" id="ARBA00023136"/>
    </source>
</evidence>
<dbReference type="KEGG" id="crq:GCK72_010764"/>
<evidence type="ECO:0000256" key="6">
    <source>
        <dbReference type="RuleBase" id="RU280813"/>
    </source>
</evidence>
<feature type="transmembrane region" description="Helical" evidence="6">
    <location>
        <begin position="267"/>
        <end position="290"/>
    </location>
</feature>
<dbReference type="InterPro" id="IPR000609">
    <property type="entry name" value="7TM_GPCR_serpentine_rcpt_Srg"/>
</dbReference>
<dbReference type="GO" id="GO:0007606">
    <property type="term" value="P:sensory perception of chemical stimulus"/>
    <property type="evidence" value="ECO:0007669"/>
    <property type="project" value="UniProtKB-UniRule"/>
</dbReference>
<dbReference type="OrthoDB" id="5849685at2759"/>
<evidence type="ECO:0000256" key="1">
    <source>
        <dbReference type="ARBA" id="ARBA00004141"/>
    </source>
</evidence>
<feature type="transmembrane region" description="Helical" evidence="6">
    <location>
        <begin position="93"/>
        <end position="112"/>
    </location>
</feature>
<feature type="transmembrane region" description="Helical" evidence="6">
    <location>
        <begin position="61"/>
        <end position="81"/>
    </location>
</feature>
<dbReference type="PANTHER" id="PTHR31627:SF13">
    <property type="entry name" value="SERPENTINE RECEPTOR CLASS GAMMA-1-RELATED"/>
    <property type="match status" value="1"/>
</dbReference>
<dbReference type="GO" id="GO:0016020">
    <property type="term" value="C:membrane"/>
    <property type="evidence" value="ECO:0007669"/>
    <property type="project" value="UniProtKB-SubCell"/>
</dbReference>
<keyword evidence="4 6" id="KW-1133">Transmembrane helix</keyword>
<dbReference type="Proteomes" id="UP000008281">
    <property type="component" value="Unassembled WGS sequence"/>
</dbReference>
<proteinExistence type="inferred from homology"/>
<reference evidence="7" key="1">
    <citation type="submission" date="2007-07" db="EMBL/GenBank/DDBJ databases">
        <title>PCAP assembly of the Caenorhabditis remanei genome.</title>
        <authorList>
            <consortium name="The Caenorhabditis remanei Sequencing Consortium"/>
            <person name="Wilson R.K."/>
        </authorList>
    </citation>
    <scope>NUCLEOTIDE SEQUENCE [LARGE SCALE GENOMIC DNA]</scope>
    <source>
        <strain evidence="7">PB4641</strain>
    </source>
</reference>
<protein>
    <recommendedName>
        <fullName evidence="6">Serpentine receptor class gamma</fullName>
    </recommendedName>
</protein>
<comment type="subcellular location">
    <subcellularLocation>
        <location evidence="1">Membrane</location>
        <topology evidence="1">Multi-pass membrane protein</topology>
    </subcellularLocation>
</comment>
<keyword evidence="8" id="KW-1185">Reference proteome</keyword>
<dbReference type="InParanoid" id="E3LWT1"/>
<dbReference type="GO" id="GO:0004888">
    <property type="term" value="F:transmembrane signaling receptor activity"/>
    <property type="evidence" value="ECO:0007669"/>
    <property type="project" value="InterPro"/>
</dbReference>
<evidence type="ECO:0000313" key="7">
    <source>
        <dbReference type="EMBL" id="EFO83454.1"/>
    </source>
</evidence>
<feature type="transmembrane region" description="Helical" evidence="6">
    <location>
        <begin position="233"/>
        <end position="255"/>
    </location>
</feature>
<dbReference type="eggNOG" id="ENOG502RVQJ">
    <property type="taxonomic scope" value="Eukaryota"/>
</dbReference>
<evidence type="ECO:0000256" key="2">
    <source>
        <dbReference type="ARBA" id="ARBA00005692"/>
    </source>
</evidence>
<feature type="transmembrane region" description="Helical" evidence="6">
    <location>
        <begin position="148"/>
        <end position="169"/>
    </location>
</feature>
<accession>E3LWT1</accession>
<evidence type="ECO:0000256" key="3">
    <source>
        <dbReference type="ARBA" id="ARBA00022692"/>
    </source>
</evidence>
<dbReference type="InterPro" id="IPR051119">
    <property type="entry name" value="Nematode_SR-like"/>
</dbReference>
<organism evidence="8">
    <name type="scientific">Caenorhabditis remanei</name>
    <name type="common">Caenorhabditis vulgaris</name>
    <dbReference type="NCBI Taxonomy" id="31234"/>
    <lineage>
        <taxon>Eukaryota</taxon>
        <taxon>Metazoa</taxon>
        <taxon>Ecdysozoa</taxon>
        <taxon>Nematoda</taxon>
        <taxon>Chromadorea</taxon>
        <taxon>Rhabditida</taxon>
        <taxon>Rhabditina</taxon>
        <taxon>Rhabditomorpha</taxon>
        <taxon>Rhabditoidea</taxon>
        <taxon>Rhabditidae</taxon>
        <taxon>Peloderinae</taxon>
        <taxon>Caenorhabditis</taxon>
    </lineage>
</organism>
<feature type="transmembrane region" description="Helical" evidence="6">
    <location>
        <begin position="26"/>
        <end position="49"/>
    </location>
</feature>
<dbReference type="PRINTS" id="PR00698">
    <property type="entry name" value="TMPROTEINSRG"/>
</dbReference>
<comment type="similarity">
    <text evidence="2 6">Belongs to the nematode receptor-like protein srg family.</text>
</comment>
<dbReference type="STRING" id="31234.E3LWT1"/>
<dbReference type="AlphaFoldDB" id="E3LWT1"/>
<dbReference type="EMBL" id="DS268417">
    <property type="protein sequence ID" value="EFO83454.1"/>
    <property type="molecule type" value="Genomic_DNA"/>
</dbReference>
<keyword evidence="3 6" id="KW-0812">Transmembrane</keyword>
<gene>
    <name evidence="7" type="primary">Cre-srg-5</name>
    <name evidence="7" type="ORF">CRE_03143</name>
</gene>
<dbReference type="OMA" id="FQSYFAF"/>
<evidence type="ECO:0000313" key="8">
    <source>
        <dbReference type="Proteomes" id="UP000008281"/>
    </source>
</evidence>
<dbReference type="PANTHER" id="PTHR31627">
    <property type="entry name" value="SERPENTINE RECEPTOR CLASS GAMMA-RELATED"/>
    <property type="match status" value="1"/>
</dbReference>
<dbReference type="CTD" id="9811152"/>
<feature type="transmembrane region" description="Helical" evidence="6">
    <location>
        <begin position="189"/>
        <end position="212"/>
    </location>
</feature>
<name>E3LWT1_CAERE</name>
<sequence>MSGNFSDIFEEGCDSSYPPLLENLKYIFQFLYMIPGIVIHVRILSIMLFIHRKIYMSQSFFIIFSMDSLASITQLIIDVSIQRVTIYIPQFCPFLYSTFETYVFIPNVYFIVYNYMRAAKSVIQVFLTVNRMTCVLAPLRYSRIWRKLIPFAIGIIALSPFFVIWNVIISDTFPVSIFGGFTLAYTKRVRWASLSLFQMTLMIFSLIITIFTSSITLFKMRRLDNRLKSSERTLCLASFYMSAAFLSAAVFQSYFAFFNIAAASTNVFYFLQGFAFDVLNVGSPIVMILISGQLRYHVIPVKQLAPKHSTVVSVSSVSRKG</sequence>